<dbReference type="OrthoDB" id="10403648at2759"/>
<comment type="caution">
    <text evidence="1">The sequence shown here is derived from an EMBL/GenBank/DDBJ whole genome shotgun (WGS) entry which is preliminary data.</text>
</comment>
<evidence type="ECO:0000313" key="1">
    <source>
        <dbReference type="EMBL" id="KAF4661499.1"/>
    </source>
</evidence>
<dbReference type="Proteomes" id="UP000570595">
    <property type="component" value="Unassembled WGS sequence"/>
</dbReference>
<name>A0A7J6LQC1_PEROL</name>
<dbReference type="EMBL" id="JABAHT010000196">
    <property type="protein sequence ID" value="KAF4661499.1"/>
    <property type="molecule type" value="Genomic_DNA"/>
</dbReference>
<accession>A0A7J6LQC1</accession>
<reference evidence="1 2" key="1">
    <citation type="submission" date="2020-04" db="EMBL/GenBank/DDBJ databases">
        <title>Perkinsus olseni comparative genomics.</title>
        <authorList>
            <person name="Bogema D.R."/>
        </authorList>
    </citation>
    <scope>NUCLEOTIDE SEQUENCE [LARGE SCALE GENOMIC DNA]</scope>
    <source>
        <strain evidence="1">ATCC PRA-179</strain>
    </source>
</reference>
<dbReference type="AlphaFoldDB" id="A0A7J6LQC1"/>
<protein>
    <submittedName>
        <fullName evidence="1">Uncharacterized protein</fullName>
    </submittedName>
</protein>
<proteinExistence type="predicted"/>
<organism evidence="1 2">
    <name type="scientific">Perkinsus olseni</name>
    <name type="common">Perkinsus atlanticus</name>
    <dbReference type="NCBI Taxonomy" id="32597"/>
    <lineage>
        <taxon>Eukaryota</taxon>
        <taxon>Sar</taxon>
        <taxon>Alveolata</taxon>
        <taxon>Perkinsozoa</taxon>
        <taxon>Perkinsea</taxon>
        <taxon>Perkinsida</taxon>
        <taxon>Perkinsidae</taxon>
        <taxon>Perkinsus</taxon>
    </lineage>
</organism>
<sequence>MGGLESFGGFENSFLSEAEMARQGHFNLVVDLKTTNRKFEDALLPLGLRYLVMQYIGKRDSLGFVTKLSSFPTTTVSLRYDCAYMIEPPDDSRGSLLWELNVFTKVWRLVRRLGYTPVPTMCFDVIRFEDKLRVPVVDDRGKNINLYVWDGLGEKRTIECTGVSADLYKVWFVTPDVVVATTAPNDKYGELVLCHVGVNASRFDKNKIARTR</sequence>
<gene>
    <name evidence="1" type="ORF">FOZ61_003150</name>
</gene>
<evidence type="ECO:0000313" key="2">
    <source>
        <dbReference type="Proteomes" id="UP000570595"/>
    </source>
</evidence>